<organism evidence="2">
    <name type="scientific">Cladocopium goreaui</name>
    <dbReference type="NCBI Taxonomy" id="2562237"/>
    <lineage>
        <taxon>Eukaryota</taxon>
        <taxon>Sar</taxon>
        <taxon>Alveolata</taxon>
        <taxon>Dinophyceae</taxon>
        <taxon>Suessiales</taxon>
        <taxon>Symbiodiniaceae</taxon>
        <taxon>Cladocopium</taxon>
    </lineage>
</organism>
<dbReference type="OrthoDB" id="3255824at2759"/>
<dbReference type="SUPFAM" id="SSF56672">
    <property type="entry name" value="DNA/RNA polymerases"/>
    <property type="match status" value="1"/>
</dbReference>
<evidence type="ECO:0000313" key="2">
    <source>
        <dbReference type="EMBL" id="CAI3982618.1"/>
    </source>
</evidence>
<feature type="region of interest" description="Disordered" evidence="1">
    <location>
        <begin position="375"/>
        <end position="410"/>
    </location>
</feature>
<feature type="compositionally biased region" description="Basic and acidic residues" evidence="1">
    <location>
        <begin position="397"/>
        <end position="410"/>
    </location>
</feature>
<accession>A0A9P1C0G7</accession>
<comment type="caution">
    <text evidence="2">The sequence shown here is derived from an EMBL/GenBank/DDBJ whole genome shotgun (WGS) entry which is preliminary data.</text>
</comment>
<dbReference type="Proteomes" id="UP001152797">
    <property type="component" value="Unassembled WGS sequence"/>
</dbReference>
<evidence type="ECO:0000256" key="1">
    <source>
        <dbReference type="SAM" id="MobiDB-lite"/>
    </source>
</evidence>
<feature type="region of interest" description="Disordered" evidence="1">
    <location>
        <begin position="658"/>
        <end position="683"/>
    </location>
</feature>
<evidence type="ECO:0000313" key="3">
    <source>
        <dbReference type="EMBL" id="CAL1135993.1"/>
    </source>
</evidence>
<feature type="compositionally biased region" description="Low complexity" evidence="1">
    <location>
        <begin position="383"/>
        <end position="396"/>
    </location>
</feature>
<evidence type="ECO:0000313" key="4">
    <source>
        <dbReference type="Proteomes" id="UP001152797"/>
    </source>
</evidence>
<sequence>DSQQDLFGLQRDEFSDVADDSFLHVHGFAGSDAEGSLDLPLDPEQNLEQGSTLSEGSQKRFLEPRPKSRPQSLVSGVTRSLGVKRTADEFASMKALRFSNALLGFCKTSLDDMLSARVVGASHAIYLTKRVRRPAEVLTVSEVQQLESICLQDELLHHRVIAGHFLFCLMAAARWHDSMHVVSMELSKADHLCLLEAATSKHKSSRTKEQQRELLPFTALGQTLAGENWADSWLSAREDSGSFAWCHFLCSWSEHQGDWADTKMSTAEATFWLRELLEPVVGPDRSAVLTVHGLKATMLSWAAKSMLFTPEEQLALGHHVSSHYKSALIYSRDNQIGLCKKIHDMMDKIKAGTFNPDGSRVQRLLQLTMARAQELQSDDDSDTSSTSTDASSVASSEGEHREQEPSSFRRLDAADIDRDHCFINTRSRVVHLQLLGQQKFWCGRCASSSFRKASMDDLANAETVICARPFNKNPMPNMFHLHVAEAFLRRNLAYDLAGIGTFSVMDLWTQKLFEKMNEAPLANYRSISAEQILSADKALWVKLSNETRGQLQPKTGDPKAFDEQLNFTPTHFVEDAVFTLQPAEYPPLLCNRMAECVRKSAEQMVVFPSLQPRLKELLNLSLGHQPLRHEPLIPEYATVFHTDAPIQHESHKLLSAPFSQGHHSTEQPEETQAPQEHEPKRPRKEFKYGVWHTPEQFLTRAEAVAHPMDDESFLHVATKDAIKKVVGTDLLILATERLATVFNLRKLTNELKCQELALKDTMHPDVKRCTVTKNILLFEHVLKQLDFWDLEVVSLLKQGIPLVGLQAAPKGYREQLVPASITEDELLQSSAWRRKSLMCQSKRFKPEEEAAPLKTTAEEVAKGFLEGPYSEQEISVLLETEDWSLSPRFVLFQGTGGKIRVIDDAKKSAVNAAYSSTVKLQLQDVDYAANMVLFLMSEAAAAGVSGDEWMGKTFDLSKAYKQLAILPAHQQHAVVGFPVSGTWRFYRSISLPFGCTGSVYGFVRVSQAIWYIVTKLLSAISSHYFDDFPTLERAPGCRVLSLAFSAVLDMLGWEHAKEGDKALNFAGAFDLLGVNFNLALTPKGILQVTNKTTRIEKLCALLDKVESEGEITIAQASELQGLLNFAIGFFSGKALKHLVAAFMPHADRVGPSKAGELQDLCAYAKSMLTSLGPRTHSTTGERRPILLFTDGAWENGQASAGAILLDGDFRIGCTITVPDTLVTHWLRHVGEQIISQIELWALVAIRWHFRERLEGRRLISGSITKRNKGFEHVAHHEGSN</sequence>
<name>A0A9P1C0G7_9DINO</name>
<feature type="region of interest" description="Disordered" evidence="1">
    <location>
        <begin position="34"/>
        <end position="74"/>
    </location>
</feature>
<proteinExistence type="predicted"/>
<keyword evidence="4" id="KW-1185">Reference proteome</keyword>
<protein>
    <submittedName>
        <fullName evidence="2">Uncharacterized protein</fullName>
    </submittedName>
</protein>
<feature type="compositionally biased region" description="Polar residues" evidence="1">
    <location>
        <begin position="46"/>
        <end position="56"/>
    </location>
</feature>
<dbReference type="EMBL" id="CAMXCT030000731">
    <property type="protein sequence ID" value="CAL4769930.1"/>
    <property type="molecule type" value="Genomic_DNA"/>
</dbReference>
<dbReference type="EMBL" id="CAMXCT010000731">
    <property type="protein sequence ID" value="CAI3982618.1"/>
    <property type="molecule type" value="Genomic_DNA"/>
</dbReference>
<reference evidence="3" key="2">
    <citation type="submission" date="2024-04" db="EMBL/GenBank/DDBJ databases">
        <authorList>
            <person name="Chen Y."/>
            <person name="Shah S."/>
            <person name="Dougan E. K."/>
            <person name="Thang M."/>
            <person name="Chan C."/>
        </authorList>
    </citation>
    <scope>NUCLEOTIDE SEQUENCE [LARGE SCALE GENOMIC DNA]</scope>
</reference>
<feature type="non-terminal residue" evidence="2">
    <location>
        <position position="1280"/>
    </location>
</feature>
<dbReference type="AlphaFoldDB" id="A0A9P1C0G7"/>
<feature type="compositionally biased region" description="Basic and acidic residues" evidence="1">
    <location>
        <begin position="57"/>
        <end position="66"/>
    </location>
</feature>
<gene>
    <name evidence="2" type="ORF">C1SCF055_LOCUS10296</name>
</gene>
<dbReference type="EMBL" id="CAMXCT020000731">
    <property type="protein sequence ID" value="CAL1135993.1"/>
    <property type="molecule type" value="Genomic_DNA"/>
</dbReference>
<dbReference type="InterPro" id="IPR043502">
    <property type="entry name" value="DNA/RNA_pol_sf"/>
</dbReference>
<reference evidence="2" key="1">
    <citation type="submission" date="2022-10" db="EMBL/GenBank/DDBJ databases">
        <authorList>
            <person name="Chen Y."/>
            <person name="Dougan E. K."/>
            <person name="Chan C."/>
            <person name="Rhodes N."/>
            <person name="Thang M."/>
        </authorList>
    </citation>
    <scope>NUCLEOTIDE SEQUENCE</scope>
</reference>